<keyword evidence="4 7" id="KW-0479">Metal-binding</keyword>
<dbReference type="EC" id="3.1.3.25" evidence="8"/>
<evidence type="ECO:0000256" key="6">
    <source>
        <dbReference type="ARBA" id="ARBA00022842"/>
    </source>
</evidence>
<gene>
    <name evidence="9" type="ORF">QNI16_08150</name>
</gene>
<dbReference type="InterPro" id="IPR020583">
    <property type="entry name" value="Inositol_monoP_metal-BS"/>
</dbReference>
<proteinExistence type="inferred from homology"/>
<evidence type="ECO:0000256" key="4">
    <source>
        <dbReference type="ARBA" id="ARBA00022723"/>
    </source>
</evidence>
<evidence type="ECO:0000256" key="5">
    <source>
        <dbReference type="ARBA" id="ARBA00022801"/>
    </source>
</evidence>
<dbReference type="Proteomes" id="UP001241110">
    <property type="component" value="Unassembled WGS sequence"/>
</dbReference>
<feature type="binding site" evidence="7">
    <location>
        <position position="70"/>
    </location>
    <ligand>
        <name>Mg(2+)</name>
        <dbReference type="ChEBI" id="CHEBI:18420"/>
        <label>1</label>
        <note>catalytic</note>
    </ligand>
</feature>
<dbReference type="AlphaFoldDB" id="A0AAE3U6D0"/>
<dbReference type="InterPro" id="IPR033942">
    <property type="entry name" value="IMPase"/>
</dbReference>
<dbReference type="PROSITE" id="PS00630">
    <property type="entry name" value="IMP_2"/>
    <property type="match status" value="1"/>
</dbReference>
<dbReference type="InterPro" id="IPR000760">
    <property type="entry name" value="Inositol_monophosphatase-like"/>
</dbReference>
<dbReference type="PRINTS" id="PR00377">
    <property type="entry name" value="IMPHPHTASES"/>
</dbReference>
<dbReference type="PANTHER" id="PTHR20854:SF4">
    <property type="entry name" value="INOSITOL-1-MONOPHOSPHATASE-RELATED"/>
    <property type="match status" value="1"/>
</dbReference>
<feature type="binding site" evidence="7">
    <location>
        <position position="214"/>
    </location>
    <ligand>
        <name>Mg(2+)</name>
        <dbReference type="ChEBI" id="CHEBI:18420"/>
        <label>1</label>
        <note>catalytic</note>
    </ligand>
</feature>
<evidence type="ECO:0000256" key="8">
    <source>
        <dbReference type="RuleBase" id="RU364068"/>
    </source>
</evidence>
<comment type="similarity">
    <text evidence="3 8">Belongs to the inositol monophosphatase superfamily.</text>
</comment>
<evidence type="ECO:0000313" key="10">
    <source>
        <dbReference type="Proteomes" id="UP001241110"/>
    </source>
</evidence>
<name>A0AAE3U6D0_9BACT</name>
<keyword evidence="5 8" id="KW-0378">Hydrolase</keyword>
<evidence type="ECO:0000256" key="3">
    <source>
        <dbReference type="ARBA" id="ARBA00009759"/>
    </source>
</evidence>
<comment type="caution">
    <text evidence="9">The sequence shown here is derived from an EMBL/GenBank/DDBJ whole genome shotgun (WGS) entry which is preliminary data.</text>
</comment>
<dbReference type="RefSeq" id="WP_313977142.1">
    <property type="nucleotide sequence ID" value="NZ_JASJOS010000003.1"/>
</dbReference>
<dbReference type="GO" id="GO:0046854">
    <property type="term" value="P:phosphatidylinositol phosphate biosynthetic process"/>
    <property type="evidence" value="ECO:0007669"/>
    <property type="project" value="InterPro"/>
</dbReference>
<dbReference type="Pfam" id="PF00459">
    <property type="entry name" value="Inositol_P"/>
    <property type="match status" value="1"/>
</dbReference>
<feature type="binding site" evidence="7">
    <location>
        <position position="89"/>
    </location>
    <ligand>
        <name>Mg(2+)</name>
        <dbReference type="ChEBI" id="CHEBI:18420"/>
        <label>1</label>
        <note>catalytic</note>
    </ligand>
</feature>
<dbReference type="GO" id="GO:0008934">
    <property type="term" value="F:inositol monophosphate 1-phosphatase activity"/>
    <property type="evidence" value="ECO:0007669"/>
    <property type="project" value="InterPro"/>
</dbReference>
<comment type="catalytic activity">
    <reaction evidence="1 8">
        <text>a myo-inositol phosphate + H2O = myo-inositol + phosphate</text>
        <dbReference type="Rhea" id="RHEA:24056"/>
        <dbReference type="ChEBI" id="CHEBI:15377"/>
        <dbReference type="ChEBI" id="CHEBI:17268"/>
        <dbReference type="ChEBI" id="CHEBI:43474"/>
        <dbReference type="ChEBI" id="CHEBI:84139"/>
        <dbReference type="EC" id="3.1.3.25"/>
    </reaction>
</comment>
<dbReference type="InterPro" id="IPR022337">
    <property type="entry name" value="Inositol_monophosphatase_SuhB"/>
</dbReference>
<sequence length="268" mass="29043">MNLSQICQDAIAIVKETGAFLKREVEAFDKSNIEYKGAANNLVSYVDKEAEKQLVAKLSLLVPEAGFITEEGTIDKHSDTLNWIIDPLDGTTNFIHGLRIFCVSVALVKGKEPLVGIVYEPNLDECFSAWQGGGAFCNGKPIKTSNAESLQDSLISTGFPYSLAGKITDHLTILQEFVLQSHGIRRLGAAAVDLAYVACGRVEGFYEYNLKAWDMAAGVLLVTEAGGKVSDFNGGDTYLFGGQLVAGAANVHEPMRNLIASYWKNVEL</sequence>
<dbReference type="SUPFAM" id="SSF56655">
    <property type="entry name" value="Carbohydrate phosphatase"/>
    <property type="match status" value="1"/>
</dbReference>
<keyword evidence="6 7" id="KW-0460">Magnesium</keyword>
<protein>
    <recommendedName>
        <fullName evidence="8">Inositol-1-monophosphatase</fullName>
        <ecNumber evidence="8">3.1.3.25</ecNumber>
    </recommendedName>
</protein>
<evidence type="ECO:0000256" key="2">
    <source>
        <dbReference type="ARBA" id="ARBA00001946"/>
    </source>
</evidence>
<dbReference type="PROSITE" id="PS00629">
    <property type="entry name" value="IMP_1"/>
    <property type="match status" value="1"/>
</dbReference>
<dbReference type="FunFam" id="3.40.190.80:FF:000002">
    <property type="entry name" value="Inositol-1-monophosphatase"/>
    <property type="match status" value="1"/>
</dbReference>
<dbReference type="PANTHER" id="PTHR20854">
    <property type="entry name" value="INOSITOL MONOPHOSPHATASE"/>
    <property type="match status" value="1"/>
</dbReference>
<feature type="binding site" evidence="7">
    <location>
        <position position="86"/>
    </location>
    <ligand>
        <name>Mg(2+)</name>
        <dbReference type="ChEBI" id="CHEBI:18420"/>
        <label>1</label>
        <note>catalytic</note>
    </ligand>
</feature>
<evidence type="ECO:0000313" key="9">
    <source>
        <dbReference type="EMBL" id="MDJ1480452.1"/>
    </source>
</evidence>
<dbReference type="GO" id="GO:0007165">
    <property type="term" value="P:signal transduction"/>
    <property type="evidence" value="ECO:0007669"/>
    <property type="project" value="TreeGrafter"/>
</dbReference>
<dbReference type="EMBL" id="JASJOS010000003">
    <property type="protein sequence ID" value="MDJ1480452.1"/>
    <property type="molecule type" value="Genomic_DNA"/>
</dbReference>
<reference evidence="9" key="1">
    <citation type="submission" date="2023-05" db="EMBL/GenBank/DDBJ databases">
        <authorList>
            <person name="Zhang X."/>
        </authorList>
    </citation>
    <scope>NUCLEOTIDE SEQUENCE</scope>
    <source>
        <strain evidence="9">YF14B1</strain>
    </source>
</reference>
<dbReference type="Gene3D" id="3.30.540.10">
    <property type="entry name" value="Fructose-1,6-Bisphosphatase, subunit A, domain 1"/>
    <property type="match status" value="1"/>
</dbReference>
<comment type="cofactor">
    <cofactor evidence="2 7 8">
        <name>Mg(2+)</name>
        <dbReference type="ChEBI" id="CHEBI:18420"/>
    </cofactor>
</comment>
<evidence type="ECO:0000256" key="7">
    <source>
        <dbReference type="PIRSR" id="PIRSR600760-2"/>
    </source>
</evidence>
<accession>A0AAE3U6D0</accession>
<organism evidence="9 10">
    <name type="scientific">Xanthocytophaga flava</name>
    <dbReference type="NCBI Taxonomy" id="3048013"/>
    <lineage>
        <taxon>Bacteria</taxon>
        <taxon>Pseudomonadati</taxon>
        <taxon>Bacteroidota</taxon>
        <taxon>Cytophagia</taxon>
        <taxon>Cytophagales</taxon>
        <taxon>Rhodocytophagaceae</taxon>
        <taxon>Xanthocytophaga</taxon>
    </lineage>
</organism>
<dbReference type="InterPro" id="IPR020550">
    <property type="entry name" value="Inositol_monophosphatase_CS"/>
</dbReference>
<feature type="binding site" evidence="7">
    <location>
        <position position="88"/>
    </location>
    <ligand>
        <name>Mg(2+)</name>
        <dbReference type="ChEBI" id="CHEBI:18420"/>
        <label>1</label>
        <note>catalytic</note>
    </ligand>
</feature>
<dbReference type="Gene3D" id="3.40.190.80">
    <property type="match status" value="1"/>
</dbReference>
<dbReference type="GO" id="GO:0046872">
    <property type="term" value="F:metal ion binding"/>
    <property type="evidence" value="ECO:0007669"/>
    <property type="project" value="UniProtKB-KW"/>
</dbReference>
<dbReference type="PRINTS" id="PR01959">
    <property type="entry name" value="SBIMPHPHTASE"/>
</dbReference>
<dbReference type="GO" id="GO:0006020">
    <property type="term" value="P:inositol metabolic process"/>
    <property type="evidence" value="ECO:0007669"/>
    <property type="project" value="TreeGrafter"/>
</dbReference>
<dbReference type="FunFam" id="3.30.540.10:FF:000003">
    <property type="entry name" value="Inositol-1-monophosphatase"/>
    <property type="match status" value="1"/>
</dbReference>
<evidence type="ECO:0000256" key="1">
    <source>
        <dbReference type="ARBA" id="ARBA00001033"/>
    </source>
</evidence>
<dbReference type="CDD" id="cd01639">
    <property type="entry name" value="IMPase"/>
    <property type="match status" value="1"/>
</dbReference>